<dbReference type="PRINTS" id="PR00149">
    <property type="entry name" value="FUMRATELYASE"/>
</dbReference>
<evidence type="ECO:0000256" key="4">
    <source>
        <dbReference type="ARBA" id="ARBA00012339"/>
    </source>
</evidence>
<evidence type="ECO:0000313" key="14">
    <source>
        <dbReference type="EMBL" id="HGE78609.1"/>
    </source>
</evidence>
<dbReference type="GO" id="GO:0070626">
    <property type="term" value="F:(S)-2-(5-amino-1-(5-phospho-D-ribosyl)imidazole-4-carboxamido) succinate lyase (fumarate-forming) activity"/>
    <property type="evidence" value="ECO:0007669"/>
    <property type="project" value="TreeGrafter"/>
</dbReference>
<proteinExistence type="inferred from homology"/>
<dbReference type="EC" id="4.3.2.2" evidence="4 11"/>
<dbReference type="Gene3D" id="1.10.275.10">
    <property type="entry name" value="Fumarase/aspartase (N-terminal domain)"/>
    <property type="match status" value="1"/>
</dbReference>
<dbReference type="Pfam" id="PF10397">
    <property type="entry name" value="ADSL_C"/>
    <property type="match status" value="1"/>
</dbReference>
<dbReference type="InterPro" id="IPR020557">
    <property type="entry name" value="Fumarate_lyase_CS"/>
</dbReference>
<reference evidence="14" key="1">
    <citation type="journal article" date="2020" name="mSystems">
        <title>Genome- and Community-Level Interaction Insights into Carbon Utilization and Element Cycling Functions of Hydrothermarchaeota in Hydrothermal Sediment.</title>
        <authorList>
            <person name="Zhou Z."/>
            <person name="Liu Y."/>
            <person name="Xu W."/>
            <person name="Pan J."/>
            <person name="Luo Z.H."/>
            <person name="Li M."/>
        </authorList>
    </citation>
    <scope>NUCLEOTIDE SEQUENCE [LARGE SCALE GENOMIC DNA]</scope>
    <source>
        <strain evidence="14">SpSt-961</strain>
    </source>
</reference>
<evidence type="ECO:0000256" key="10">
    <source>
        <dbReference type="ARBA" id="ARBA00049115"/>
    </source>
</evidence>
<dbReference type="UniPathway" id="UPA00075">
    <property type="reaction ID" value="UER00336"/>
</dbReference>
<dbReference type="PROSITE" id="PS00163">
    <property type="entry name" value="FUMARATE_LYASES"/>
    <property type="match status" value="1"/>
</dbReference>
<dbReference type="Gene3D" id="1.20.200.10">
    <property type="entry name" value="Fumarase/aspartase (Central domain)"/>
    <property type="match status" value="1"/>
</dbReference>
<dbReference type="PANTHER" id="PTHR43172">
    <property type="entry name" value="ADENYLOSUCCINATE LYASE"/>
    <property type="match status" value="1"/>
</dbReference>
<dbReference type="Gene3D" id="1.10.40.30">
    <property type="entry name" value="Fumarase/aspartase (C-terminal domain)"/>
    <property type="match status" value="1"/>
</dbReference>
<evidence type="ECO:0000256" key="11">
    <source>
        <dbReference type="NCBIfam" id="TIGR00928"/>
    </source>
</evidence>
<protein>
    <recommendedName>
        <fullName evidence="5 11">Adenylosuccinate lyase</fullName>
        <shortName evidence="12">ASL</shortName>
        <ecNumber evidence="4 11">4.3.2.2</ecNumber>
    </recommendedName>
    <alternativeName>
        <fullName evidence="9 12">Adenylosuccinase</fullName>
    </alternativeName>
</protein>
<organism evidence="14">
    <name type="scientific">candidate division WOR-3 bacterium</name>
    <dbReference type="NCBI Taxonomy" id="2052148"/>
    <lineage>
        <taxon>Bacteria</taxon>
        <taxon>Bacteria division WOR-3</taxon>
    </lineage>
</organism>
<dbReference type="InterPro" id="IPR022761">
    <property type="entry name" value="Fumarate_lyase_N"/>
</dbReference>
<evidence type="ECO:0000256" key="2">
    <source>
        <dbReference type="ARBA" id="ARBA00004734"/>
    </source>
</evidence>
<comment type="catalytic activity">
    <reaction evidence="10">
        <text>N(6)-(1,2-dicarboxyethyl)-AMP = fumarate + AMP</text>
        <dbReference type="Rhea" id="RHEA:16853"/>
        <dbReference type="ChEBI" id="CHEBI:29806"/>
        <dbReference type="ChEBI" id="CHEBI:57567"/>
        <dbReference type="ChEBI" id="CHEBI:456215"/>
        <dbReference type="EC" id="4.3.2.2"/>
    </reaction>
    <physiologicalReaction direction="left-to-right" evidence="10">
        <dbReference type="Rhea" id="RHEA:16854"/>
    </physiologicalReaction>
</comment>
<dbReference type="SUPFAM" id="SSF48557">
    <property type="entry name" value="L-aspartase-like"/>
    <property type="match status" value="1"/>
</dbReference>
<keyword evidence="7 12" id="KW-0456">Lyase</keyword>
<dbReference type="GO" id="GO:0006189">
    <property type="term" value="P:'de novo' IMP biosynthetic process"/>
    <property type="evidence" value="ECO:0007669"/>
    <property type="project" value="UniProtKB-UniPathway"/>
</dbReference>
<evidence type="ECO:0000256" key="1">
    <source>
        <dbReference type="ARBA" id="ARBA00004706"/>
    </source>
</evidence>
<evidence type="ECO:0000256" key="8">
    <source>
        <dbReference type="ARBA" id="ARBA00024477"/>
    </source>
</evidence>
<dbReference type="Pfam" id="PF00206">
    <property type="entry name" value="Lyase_1"/>
    <property type="match status" value="1"/>
</dbReference>
<comment type="catalytic activity">
    <reaction evidence="8">
        <text>(2S)-2-[5-amino-1-(5-phospho-beta-D-ribosyl)imidazole-4-carboxamido]succinate = 5-amino-1-(5-phospho-beta-D-ribosyl)imidazole-4-carboxamide + fumarate</text>
        <dbReference type="Rhea" id="RHEA:23920"/>
        <dbReference type="ChEBI" id="CHEBI:29806"/>
        <dbReference type="ChEBI" id="CHEBI:58443"/>
        <dbReference type="ChEBI" id="CHEBI:58475"/>
        <dbReference type="EC" id="4.3.2.2"/>
    </reaction>
    <physiologicalReaction direction="left-to-right" evidence="8">
        <dbReference type="Rhea" id="RHEA:23921"/>
    </physiologicalReaction>
</comment>
<dbReference type="AlphaFoldDB" id="A0A7V3VUS7"/>
<accession>A0A7V3VUS7</accession>
<evidence type="ECO:0000256" key="5">
    <source>
        <dbReference type="ARBA" id="ARBA00017058"/>
    </source>
</evidence>
<dbReference type="EMBL" id="DTOZ01000156">
    <property type="protein sequence ID" value="HGE78609.1"/>
    <property type="molecule type" value="Genomic_DNA"/>
</dbReference>
<comment type="similarity">
    <text evidence="3 12">Belongs to the lyase 1 family. Adenylosuccinate lyase subfamily.</text>
</comment>
<feature type="domain" description="Adenylosuccinate lyase C-terminal" evidence="13">
    <location>
        <begin position="348"/>
        <end position="421"/>
    </location>
</feature>
<evidence type="ECO:0000256" key="6">
    <source>
        <dbReference type="ARBA" id="ARBA00022755"/>
    </source>
</evidence>
<dbReference type="FunFam" id="1.20.200.10:FF:000008">
    <property type="entry name" value="Adenylosuccinate lyase"/>
    <property type="match status" value="1"/>
</dbReference>
<dbReference type="InterPro" id="IPR000362">
    <property type="entry name" value="Fumarate_lyase_fam"/>
</dbReference>
<dbReference type="GO" id="GO:0005829">
    <property type="term" value="C:cytosol"/>
    <property type="evidence" value="ECO:0007669"/>
    <property type="project" value="TreeGrafter"/>
</dbReference>
<dbReference type="SMART" id="SM00998">
    <property type="entry name" value="ADSL_C"/>
    <property type="match status" value="1"/>
</dbReference>
<name>A0A7V3VUS7_UNCW3</name>
<dbReference type="UniPathway" id="UPA00074">
    <property type="reaction ID" value="UER00132"/>
</dbReference>
<dbReference type="PANTHER" id="PTHR43172:SF1">
    <property type="entry name" value="ADENYLOSUCCINATE LYASE"/>
    <property type="match status" value="1"/>
</dbReference>
<keyword evidence="6 12" id="KW-0658">Purine biosynthesis</keyword>
<dbReference type="PRINTS" id="PR00145">
    <property type="entry name" value="ARGSUCLYASE"/>
</dbReference>
<dbReference type="InterPro" id="IPR008948">
    <property type="entry name" value="L-Aspartase-like"/>
</dbReference>
<evidence type="ECO:0000256" key="12">
    <source>
        <dbReference type="RuleBase" id="RU361172"/>
    </source>
</evidence>
<comment type="pathway">
    <text evidence="2 12">Purine metabolism; AMP biosynthesis via de novo pathway; AMP from IMP: step 2/2.</text>
</comment>
<dbReference type="GO" id="GO:0004018">
    <property type="term" value="F:N6-(1,2-dicarboxyethyl)AMP AMP-lyase (fumarate-forming) activity"/>
    <property type="evidence" value="ECO:0007669"/>
    <property type="project" value="UniProtKB-UniRule"/>
</dbReference>
<comment type="caution">
    <text evidence="14">The sequence shown here is derived from an EMBL/GenBank/DDBJ whole genome shotgun (WGS) entry which is preliminary data.</text>
</comment>
<sequence>MIKRYETEEIRKIFGEEHKLEVWIFVEKTVAQVQEELGIIPKGLSRRLERIRVDPERVEEIEKITNHDVIAFLDAVREKIGKEGRWLHFGMTSYDLVDTAWGLILRDGLDLIIKEVDNLLKVLKGLMNRYKRTPEIGRTHGIFAQPITFGYKVKSWYFEVLRARERLKQAKKEIGFGKLSGAVGSYTILPPDIEKRVMKRLGLKPEPISTQVIPRDRHAFLISALALYGCAIERIATEIRNLSRSEIGEVSEPFGHKQKGSSAMPHKQNPITCERVCGLVKVLRGYLIPAFENINLWHERDLTNSSVERIIIPDAFHIAHYITKKMVWVLTNLRVYPDKMMENINNSLGLYASQNLMNKLIEKGMDRTEAYEIVQKLSFKAFENKTHLKELAHEDPRIKKYLDDRDIESVFELKWFLRNII</sequence>
<evidence type="ECO:0000256" key="9">
    <source>
        <dbReference type="ARBA" id="ARBA00030717"/>
    </source>
</evidence>
<evidence type="ECO:0000256" key="3">
    <source>
        <dbReference type="ARBA" id="ARBA00008273"/>
    </source>
</evidence>
<comment type="pathway">
    <text evidence="1 12">Purine metabolism; IMP biosynthesis via de novo pathway; 5-amino-1-(5-phospho-D-ribosyl)imidazole-4-carboxamide from 5-amino-1-(5-phospho-D-ribosyl)imidazole-4-carboxylate: step 2/2.</text>
</comment>
<evidence type="ECO:0000256" key="7">
    <source>
        <dbReference type="ARBA" id="ARBA00023239"/>
    </source>
</evidence>
<dbReference type="InterPro" id="IPR019468">
    <property type="entry name" value="AdenyloSucc_lyase_C"/>
</dbReference>
<gene>
    <name evidence="14" type="ORF">ENX68_06405</name>
</gene>
<evidence type="ECO:0000259" key="13">
    <source>
        <dbReference type="SMART" id="SM00998"/>
    </source>
</evidence>
<dbReference type="NCBIfam" id="TIGR00928">
    <property type="entry name" value="purB"/>
    <property type="match status" value="1"/>
</dbReference>
<dbReference type="CDD" id="cd01360">
    <property type="entry name" value="Adenylsuccinate_lyase_1"/>
    <property type="match status" value="1"/>
</dbReference>
<dbReference type="InterPro" id="IPR004769">
    <property type="entry name" value="Pur_lyase"/>
</dbReference>
<dbReference type="GO" id="GO:0044208">
    <property type="term" value="P:'de novo' AMP biosynthetic process"/>
    <property type="evidence" value="ECO:0007669"/>
    <property type="project" value="UniProtKB-UniPathway"/>
</dbReference>
<dbReference type="InterPro" id="IPR024083">
    <property type="entry name" value="Fumarase/histidase_N"/>
</dbReference>